<keyword evidence="5 6" id="KW-0496">Mitochondrion</keyword>
<name>A0A914CLB0_9BILA</name>
<protein>
    <recommendedName>
        <fullName evidence="6">ATPase inhibitor, mitochondrial</fullName>
    </recommendedName>
</protein>
<evidence type="ECO:0000256" key="2">
    <source>
        <dbReference type="ARBA" id="ARBA00010901"/>
    </source>
</evidence>
<keyword evidence="8" id="KW-1185">Reference proteome</keyword>
<dbReference type="GO" id="GO:0005739">
    <property type="term" value="C:mitochondrion"/>
    <property type="evidence" value="ECO:0007669"/>
    <property type="project" value="UniProtKB-SubCell"/>
</dbReference>
<dbReference type="WBParaSite" id="ACRNAN_scaffold1211.g27576.t1">
    <property type="protein sequence ID" value="ACRNAN_scaffold1211.g27576.t1"/>
    <property type="gene ID" value="ACRNAN_scaffold1211.g27576"/>
</dbReference>
<dbReference type="InterPro" id="IPR007648">
    <property type="entry name" value="ATPase_inhibitor_mt"/>
</dbReference>
<evidence type="ECO:0000313" key="8">
    <source>
        <dbReference type="Proteomes" id="UP000887540"/>
    </source>
</evidence>
<evidence type="ECO:0000256" key="6">
    <source>
        <dbReference type="RuleBase" id="RU368087"/>
    </source>
</evidence>
<dbReference type="SUPFAM" id="SSF64602">
    <property type="entry name" value="F1 ATPase inhibitor, IF1, C-terminal domain"/>
    <property type="match status" value="1"/>
</dbReference>
<evidence type="ECO:0000256" key="7">
    <source>
        <dbReference type="SAM" id="Coils"/>
    </source>
</evidence>
<dbReference type="Proteomes" id="UP000887540">
    <property type="component" value="Unplaced"/>
</dbReference>
<evidence type="ECO:0000256" key="5">
    <source>
        <dbReference type="ARBA" id="ARBA00023128"/>
    </source>
</evidence>
<dbReference type="Gene3D" id="1.20.5.500">
    <property type="entry name" value="Single helix bin"/>
    <property type="match status" value="1"/>
</dbReference>
<feature type="coiled-coil region" evidence="7">
    <location>
        <begin position="58"/>
        <end position="95"/>
    </location>
</feature>
<comment type="subcellular location">
    <subcellularLocation>
        <location evidence="1 6">Mitochondrion</location>
    </subcellularLocation>
</comment>
<accession>A0A914CLB0</accession>
<evidence type="ECO:0000256" key="1">
    <source>
        <dbReference type="ARBA" id="ARBA00004173"/>
    </source>
</evidence>
<organism evidence="8 9">
    <name type="scientific">Acrobeloides nanus</name>
    <dbReference type="NCBI Taxonomy" id="290746"/>
    <lineage>
        <taxon>Eukaryota</taxon>
        <taxon>Metazoa</taxon>
        <taxon>Ecdysozoa</taxon>
        <taxon>Nematoda</taxon>
        <taxon>Chromadorea</taxon>
        <taxon>Rhabditida</taxon>
        <taxon>Tylenchina</taxon>
        <taxon>Cephalobomorpha</taxon>
        <taxon>Cephaloboidea</taxon>
        <taxon>Cephalobidae</taxon>
        <taxon>Acrobeloides</taxon>
    </lineage>
</organism>
<evidence type="ECO:0000256" key="4">
    <source>
        <dbReference type="ARBA" id="ARBA00023054"/>
    </source>
</evidence>
<sequence length="122" mass="13751">MALRLSTKQIMKNSYAFISSLGELGAGSGSGGGTGGSIRDAGGIFGRMEAAREEQYFRNLSNEQLQAMKRDNEQLQAMKRELDSLRDANEYHEQEMEWHAWVIENNKKRLAELAIKLETIVE</sequence>
<comment type="similarity">
    <text evidence="2 6">Belongs to the ATPase inhibitor family.</text>
</comment>
<keyword evidence="3" id="KW-0809">Transit peptide</keyword>
<evidence type="ECO:0000313" key="9">
    <source>
        <dbReference type="WBParaSite" id="ACRNAN_scaffold1211.g27576.t1"/>
    </source>
</evidence>
<comment type="function">
    <text evidence="6">Thought to be a regulatory component of the ATP-synthesizing complex in the mitochondria.</text>
</comment>
<dbReference type="Pfam" id="PF04568">
    <property type="entry name" value="IATP"/>
    <property type="match status" value="1"/>
</dbReference>
<dbReference type="PANTHER" id="PTHR48417">
    <property type="entry name" value="ATP SYNTHASE F1 SUBUNIT EPSILON"/>
    <property type="match status" value="1"/>
</dbReference>
<dbReference type="PANTHER" id="PTHR48417:SF1">
    <property type="entry name" value="ATP SYNTHASE F1 SUBUNIT EPSILON"/>
    <property type="match status" value="1"/>
</dbReference>
<dbReference type="GO" id="GO:0042030">
    <property type="term" value="F:ATPase inhibitor activity"/>
    <property type="evidence" value="ECO:0007669"/>
    <property type="project" value="InterPro"/>
</dbReference>
<evidence type="ECO:0000256" key="3">
    <source>
        <dbReference type="ARBA" id="ARBA00022946"/>
    </source>
</evidence>
<dbReference type="AlphaFoldDB" id="A0A914CLB0"/>
<reference evidence="9" key="1">
    <citation type="submission" date="2022-11" db="UniProtKB">
        <authorList>
            <consortium name="WormBaseParasite"/>
        </authorList>
    </citation>
    <scope>IDENTIFICATION</scope>
</reference>
<keyword evidence="4 7" id="KW-0175">Coiled coil</keyword>
<proteinExistence type="inferred from homology"/>